<dbReference type="GO" id="GO:0003959">
    <property type="term" value="F:NADPH dehydrogenase activity"/>
    <property type="evidence" value="ECO:0007669"/>
    <property type="project" value="TreeGrafter"/>
</dbReference>
<dbReference type="EMBL" id="LAQI01000161">
    <property type="protein sequence ID" value="KKY16945.1"/>
    <property type="molecule type" value="Genomic_DNA"/>
</dbReference>
<dbReference type="InterPro" id="IPR001155">
    <property type="entry name" value="OxRdtase_FMN_N"/>
</dbReference>
<proteinExistence type="predicted"/>
<dbReference type="PANTHER" id="PTHR22893:SF91">
    <property type="entry name" value="NADPH DEHYDROGENASE 2-RELATED"/>
    <property type="match status" value="1"/>
</dbReference>
<evidence type="ECO:0000259" key="1">
    <source>
        <dbReference type="Pfam" id="PF00724"/>
    </source>
</evidence>
<dbReference type="InterPro" id="IPR045247">
    <property type="entry name" value="Oye-like"/>
</dbReference>
<dbReference type="InterPro" id="IPR013785">
    <property type="entry name" value="Aldolase_TIM"/>
</dbReference>
<accession>A0A0G2GJ30</accession>
<dbReference type="Gene3D" id="3.20.20.70">
    <property type="entry name" value="Aldolase class I"/>
    <property type="match status" value="2"/>
</dbReference>
<name>A0A0G2GJ30_9PEZI</name>
<sequence length="234" mass="26114">MADPTTTTTTTTDTKLFRPLHISPTLTTAHRIVMAPLTRLRNDASTHTPLPMAVSYYLQRACVPGTLLISEACQISPRHGGMPHAPGIWSAAHVAAWRSVVDAFTYLIKALREMGVGYLHVVESRVVNNEDKEKTEGIEFALEAWGKDKPVLVAGGFNGESARKAVDEEYKDWDVGVVFGRYFLSTPDLVYRLKNGLEPNPYDRSTFYTPIQEKGYLDYPFSEEFEAEKTRVGA</sequence>
<evidence type="ECO:0000313" key="3">
    <source>
        <dbReference type="Proteomes" id="UP000034182"/>
    </source>
</evidence>
<dbReference type="Pfam" id="PF00724">
    <property type="entry name" value="Oxidored_FMN"/>
    <property type="match status" value="1"/>
</dbReference>
<dbReference type="GO" id="GO:0010181">
    <property type="term" value="F:FMN binding"/>
    <property type="evidence" value="ECO:0007669"/>
    <property type="project" value="InterPro"/>
</dbReference>
<organism evidence="2 3">
    <name type="scientific">Diplodia seriata</name>
    <dbReference type="NCBI Taxonomy" id="420778"/>
    <lineage>
        <taxon>Eukaryota</taxon>
        <taxon>Fungi</taxon>
        <taxon>Dikarya</taxon>
        <taxon>Ascomycota</taxon>
        <taxon>Pezizomycotina</taxon>
        <taxon>Dothideomycetes</taxon>
        <taxon>Dothideomycetes incertae sedis</taxon>
        <taxon>Botryosphaeriales</taxon>
        <taxon>Botryosphaeriaceae</taxon>
        <taxon>Diplodia</taxon>
    </lineage>
</organism>
<dbReference type="AlphaFoldDB" id="A0A0G2GJ30"/>
<comment type="caution">
    <text evidence="2">The sequence shown here is derived from an EMBL/GenBank/DDBJ whole genome shotgun (WGS) entry which is preliminary data.</text>
</comment>
<protein>
    <submittedName>
        <fullName evidence="2">Putative nadh:flavin oxidoreductase nadh oxidase</fullName>
    </submittedName>
</protein>
<reference evidence="2 3" key="2">
    <citation type="submission" date="2015-05" db="EMBL/GenBank/DDBJ databases">
        <title>Distinctive expansion of gene families associated with plant cell wall degradation and secondary metabolism in the genomes of grapevine trunk pathogens.</title>
        <authorList>
            <person name="Lawrence D.P."/>
            <person name="Travadon R."/>
            <person name="Rolshausen P.E."/>
            <person name="Baumgartner K."/>
        </authorList>
    </citation>
    <scope>NUCLEOTIDE SEQUENCE [LARGE SCALE GENOMIC DNA]</scope>
    <source>
        <strain evidence="2">DS831</strain>
    </source>
</reference>
<dbReference type="Proteomes" id="UP000034182">
    <property type="component" value="Unassembled WGS sequence"/>
</dbReference>
<dbReference type="SUPFAM" id="SSF51395">
    <property type="entry name" value="FMN-linked oxidoreductases"/>
    <property type="match status" value="1"/>
</dbReference>
<dbReference type="PANTHER" id="PTHR22893">
    <property type="entry name" value="NADH OXIDOREDUCTASE-RELATED"/>
    <property type="match status" value="1"/>
</dbReference>
<evidence type="ECO:0000313" key="2">
    <source>
        <dbReference type="EMBL" id="KKY16945.1"/>
    </source>
</evidence>
<feature type="domain" description="NADH:flavin oxidoreductase/NADH oxidase N-terminal" evidence="1">
    <location>
        <begin position="15"/>
        <end position="103"/>
    </location>
</feature>
<gene>
    <name evidence="2" type="ORF">UCDDS831_g06678</name>
</gene>
<reference evidence="2 3" key="1">
    <citation type="submission" date="2015-03" db="EMBL/GenBank/DDBJ databases">
        <authorList>
            <person name="Morales-Cruz A."/>
            <person name="Amrine K.C."/>
            <person name="Cantu D."/>
        </authorList>
    </citation>
    <scope>NUCLEOTIDE SEQUENCE [LARGE SCALE GENOMIC DNA]</scope>
    <source>
        <strain evidence="2">DS831</strain>
    </source>
</reference>